<feature type="compositionally biased region" description="Low complexity" evidence="1">
    <location>
        <begin position="38"/>
        <end position="48"/>
    </location>
</feature>
<evidence type="ECO:0000313" key="3">
    <source>
        <dbReference type="Proteomes" id="UP000663064"/>
    </source>
</evidence>
<feature type="region of interest" description="Disordered" evidence="1">
    <location>
        <begin position="38"/>
        <end position="65"/>
    </location>
</feature>
<gene>
    <name evidence="2" type="ORF">HfgLR_10755</name>
</gene>
<name>A0A871BHL3_HALGI</name>
<proteinExistence type="predicted"/>
<evidence type="ECO:0000313" key="2">
    <source>
        <dbReference type="EMBL" id="QOS12289.1"/>
    </source>
</evidence>
<evidence type="ECO:0000256" key="1">
    <source>
        <dbReference type="SAM" id="MobiDB-lite"/>
    </source>
</evidence>
<dbReference type="PROSITE" id="PS51257">
    <property type="entry name" value="PROKAR_LIPOPROTEIN"/>
    <property type="match status" value="1"/>
</dbReference>
<dbReference type="EMBL" id="CP063205">
    <property type="protein sequence ID" value="QOS12289.1"/>
    <property type="molecule type" value="Genomic_DNA"/>
</dbReference>
<dbReference type="AlphaFoldDB" id="A0A871BHL3"/>
<protein>
    <recommendedName>
        <fullName evidence="4">Lipoprotein</fullName>
    </recommendedName>
</protein>
<accession>A0A871BHL3</accession>
<evidence type="ECO:0008006" key="4">
    <source>
        <dbReference type="Google" id="ProtNLM"/>
    </source>
</evidence>
<sequence>MQPTAARVLLAALMVLLAGCGGGVGGDATTATDASTGATDATATATDGESADQSGDGDAERSSFSFNGTWDQRYRTGQYYRYDITSPSIDGTATYEWEVVSATDDEVTIRTKLVTPNTTSEQTVSAPPDEIYGELAGSPSGSVATIGFDSPYYSGVDGETLRVGDGWEASGENGNVSFKVEEISTYAGLECANFVVRTNGSVFWESCVTPESPLPGYMAFYEEEGDEEPAFEMVLVEYRAGD</sequence>
<dbReference type="Proteomes" id="UP000663064">
    <property type="component" value="Chromosome"/>
</dbReference>
<reference evidence="2" key="1">
    <citation type="journal article" date="2021" name="Front. Microbiol.">
        <title>Cellular and Genomic Properties of Haloferax gibbonsii LR2-5, the Host of Euryarchaeal Virus HFTV1.</title>
        <authorList>
            <person name="Tittes C."/>
            <person name="Schwarzer S."/>
            <person name="Pfeiffer F."/>
            <person name="Dyall-Smith M."/>
            <person name="Rodriguez-Franco M."/>
            <person name="Oksanen H.M."/>
            <person name="Quax T.E.F."/>
        </authorList>
    </citation>
    <scope>NUCLEOTIDE SEQUENCE</scope>
    <source>
        <strain evidence="2">LR2-5</strain>
    </source>
</reference>
<organism evidence="2 3">
    <name type="scientific">Haloferax gibbonsii</name>
    <dbReference type="NCBI Taxonomy" id="35746"/>
    <lineage>
        <taxon>Archaea</taxon>
        <taxon>Methanobacteriati</taxon>
        <taxon>Methanobacteriota</taxon>
        <taxon>Stenosarchaea group</taxon>
        <taxon>Halobacteria</taxon>
        <taxon>Halobacteriales</taxon>
        <taxon>Haloferacaceae</taxon>
        <taxon>Haloferax</taxon>
    </lineage>
</organism>